<dbReference type="PROSITE" id="PS50977">
    <property type="entry name" value="HTH_TETR_2"/>
    <property type="match status" value="1"/>
</dbReference>
<gene>
    <name evidence="5" type="ORF">Athai_36140</name>
</gene>
<dbReference type="Proteomes" id="UP000611640">
    <property type="component" value="Chromosome"/>
</dbReference>
<evidence type="ECO:0000259" key="4">
    <source>
        <dbReference type="PROSITE" id="PS50977"/>
    </source>
</evidence>
<dbReference type="KEGG" id="atl:Athai_36140"/>
<dbReference type="SUPFAM" id="SSF46689">
    <property type="entry name" value="Homeodomain-like"/>
    <property type="match status" value="1"/>
</dbReference>
<name>A0A7R7HXX8_9ACTN</name>
<feature type="DNA-binding region" description="H-T-H motif" evidence="2">
    <location>
        <begin position="42"/>
        <end position="61"/>
    </location>
</feature>
<dbReference type="SUPFAM" id="SSF48498">
    <property type="entry name" value="Tetracyclin repressor-like, C-terminal domain"/>
    <property type="match status" value="1"/>
</dbReference>
<evidence type="ECO:0000256" key="1">
    <source>
        <dbReference type="ARBA" id="ARBA00023125"/>
    </source>
</evidence>
<dbReference type="PANTHER" id="PTHR30055">
    <property type="entry name" value="HTH-TYPE TRANSCRIPTIONAL REGULATOR RUTR"/>
    <property type="match status" value="1"/>
</dbReference>
<evidence type="ECO:0000313" key="6">
    <source>
        <dbReference type="Proteomes" id="UP000611640"/>
    </source>
</evidence>
<organism evidence="5 6">
    <name type="scientific">Actinocatenispora thailandica</name>
    <dbReference type="NCBI Taxonomy" id="227318"/>
    <lineage>
        <taxon>Bacteria</taxon>
        <taxon>Bacillati</taxon>
        <taxon>Actinomycetota</taxon>
        <taxon>Actinomycetes</taxon>
        <taxon>Micromonosporales</taxon>
        <taxon>Micromonosporaceae</taxon>
        <taxon>Actinocatenispora</taxon>
    </lineage>
</organism>
<evidence type="ECO:0000256" key="2">
    <source>
        <dbReference type="PROSITE-ProRule" id="PRU00335"/>
    </source>
</evidence>
<dbReference type="GO" id="GO:0003700">
    <property type="term" value="F:DNA-binding transcription factor activity"/>
    <property type="evidence" value="ECO:0007669"/>
    <property type="project" value="TreeGrafter"/>
</dbReference>
<dbReference type="RefSeq" id="WP_203962523.1">
    <property type="nucleotide sequence ID" value="NZ_AP023355.1"/>
</dbReference>
<dbReference type="InterPro" id="IPR009057">
    <property type="entry name" value="Homeodomain-like_sf"/>
</dbReference>
<feature type="region of interest" description="Disordered" evidence="3">
    <location>
        <begin position="1"/>
        <end position="22"/>
    </location>
</feature>
<dbReference type="PRINTS" id="PR00455">
    <property type="entry name" value="HTHTETR"/>
</dbReference>
<feature type="domain" description="HTH tetR-type" evidence="4">
    <location>
        <begin position="19"/>
        <end position="79"/>
    </location>
</feature>
<dbReference type="InterPro" id="IPR050109">
    <property type="entry name" value="HTH-type_TetR-like_transc_reg"/>
</dbReference>
<dbReference type="Pfam" id="PF00440">
    <property type="entry name" value="TetR_N"/>
    <property type="match status" value="1"/>
</dbReference>
<dbReference type="InterPro" id="IPR036271">
    <property type="entry name" value="Tet_transcr_reg_TetR-rel_C_sf"/>
</dbReference>
<dbReference type="Gene3D" id="1.10.10.60">
    <property type="entry name" value="Homeodomain-like"/>
    <property type="match status" value="1"/>
</dbReference>
<sequence length="210" mass="22426">MTDRPTGRRRPVGRRPGEQRTREQILDAAREQFAAHGYTAATMRRVAAAADVDPALLHHYFGTKYDLFAAAMQLPGEVRQAIGLLAAGDRADLGARLVRLYLGLWQHPASNRQLRALVASVLSHDQAARTLREALSAEVLGPLVAGAGGDRAALRATLAASHLVGLALARHVLAIEPLASADLEDLVRWVGPVVQHYLTGPLDPPGAPLG</sequence>
<dbReference type="PANTHER" id="PTHR30055:SF235">
    <property type="entry name" value="TRANSCRIPTIONAL REGULATORY PROTEIN"/>
    <property type="match status" value="1"/>
</dbReference>
<keyword evidence="6" id="KW-1185">Reference proteome</keyword>
<dbReference type="EMBL" id="AP023355">
    <property type="protein sequence ID" value="BCJ36111.1"/>
    <property type="molecule type" value="Genomic_DNA"/>
</dbReference>
<proteinExistence type="predicted"/>
<dbReference type="AlphaFoldDB" id="A0A7R7HXX8"/>
<evidence type="ECO:0000313" key="5">
    <source>
        <dbReference type="EMBL" id="BCJ36111.1"/>
    </source>
</evidence>
<keyword evidence="1 2" id="KW-0238">DNA-binding</keyword>
<protein>
    <submittedName>
        <fullName evidence="5">TetR family transcriptional regulator</fullName>
    </submittedName>
</protein>
<dbReference type="InterPro" id="IPR041678">
    <property type="entry name" value="TetR_C_16"/>
</dbReference>
<accession>A0A7R7HXX8</accession>
<dbReference type="Pfam" id="PF17920">
    <property type="entry name" value="TetR_C_16"/>
    <property type="match status" value="1"/>
</dbReference>
<dbReference type="GO" id="GO:0000976">
    <property type="term" value="F:transcription cis-regulatory region binding"/>
    <property type="evidence" value="ECO:0007669"/>
    <property type="project" value="TreeGrafter"/>
</dbReference>
<reference evidence="5 6" key="1">
    <citation type="submission" date="2020-08" db="EMBL/GenBank/DDBJ databases">
        <title>Whole genome shotgun sequence of Actinocatenispora thailandica NBRC 105041.</title>
        <authorList>
            <person name="Komaki H."/>
            <person name="Tamura T."/>
        </authorList>
    </citation>
    <scope>NUCLEOTIDE SEQUENCE [LARGE SCALE GENOMIC DNA]</scope>
    <source>
        <strain evidence="5 6">NBRC 105041</strain>
    </source>
</reference>
<dbReference type="Gene3D" id="1.10.357.10">
    <property type="entry name" value="Tetracycline Repressor, domain 2"/>
    <property type="match status" value="1"/>
</dbReference>
<evidence type="ECO:0000256" key="3">
    <source>
        <dbReference type="SAM" id="MobiDB-lite"/>
    </source>
</evidence>
<dbReference type="InterPro" id="IPR001647">
    <property type="entry name" value="HTH_TetR"/>
</dbReference>